<dbReference type="OrthoDB" id="432528at2759"/>
<comment type="caution">
    <text evidence="1">The sequence shown here is derived from an EMBL/GenBank/DDBJ whole genome shotgun (WGS) entry which is preliminary data.</text>
</comment>
<evidence type="ECO:0000313" key="1">
    <source>
        <dbReference type="EMBL" id="GBE88798.1"/>
    </source>
</evidence>
<reference evidence="1 2" key="1">
    <citation type="journal article" date="2018" name="Sci. Rep.">
        <title>Genome sequence of the cauliflower mushroom Sparassis crispa (Hanabiratake) and its association with beneficial usage.</title>
        <authorList>
            <person name="Kiyama R."/>
            <person name="Furutani Y."/>
            <person name="Kawaguchi K."/>
            <person name="Nakanishi T."/>
        </authorList>
    </citation>
    <scope>NUCLEOTIDE SEQUENCE [LARGE SCALE GENOMIC DNA]</scope>
</reference>
<gene>
    <name evidence="1" type="ORF">SCP_1402030</name>
</gene>
<dbReference type="Proteomes" id="UP000287166">
    <property type="component" value="Unassembled WGS sequence"/>
</dbReference>
<keyword evidence="2" id="KW-1185">Reference proteome</keyword>
<dbReference type="InParanoid" id="A0A401H2Z6"/>
<accession>A0A401H2Z6</accession>
<dbReference type="EMBL" id="BFAD01000014">
    <property type="protein sequence ID" value="GBE88798.1"/>
    <property type="molecule type" value="Genomic_DNA"/>
</dbReference>
<dbReference type="STRING" id="139825.A0A401H2Z6"/>
<evidence type="ECO:0000313" key="2">
    <source>
        <dbReference type="Proteomes" id="UP000287166"/>
    </source>
</evidence>
<name>A0A401H2Z6_9APHY</name>
<proteinExistence type="predicted"/>
<dbReference type="GeneID" id="38785715"/>
<sequence length="146" mass="16317">MLDYSSPTPKWKHVLTRGFLTYRAQATLLTDPATGRMFLFGGYINTDWVPSGKHKRTRSFGDVWQFRVDVPGGFFEEVDMDDEERTALVGPWQKCFSCGSIGPWKKCGGESCKCPHPLISEAYFGGGLGTCRGRAFFCDPQCLKDG</sequence>
<organism evidence="1 2">
    <name type="scientific">Sparassis crispa</name>
    <dbReference type="NCBI Taxonomy" id="139825"/>
    <lineage>
        <taxon>Eukaryota</taxon>
        <taxon>Fungi</taxon>
        <taxon>Dikarya</taxon>
        <taxon>Basidiomycota</taxon>
        <taxon>Agaricomycotina</taxon>
        <taxon>Agaricomycetes</taxon>
        <taxon>Polyporales</taxon>
        <taxon>Sparassidaceae</taxon>
        <taxon>Sparassis</taxon>
    </lineage>
</organism>
<dbReference type="AlphaFoldDB" id="A0A401H2Z6"/>
<dbReference type="RefSeq" id="XP_027619711.1">
    <property type="nucleotide sequence ID" value="XM_027763910.1"/>
</dbReference>
<protein>
    <submittedName>
        <fullName evidence="1">Uncharacterized protein</fullName>
    </submittedName>
</protein>